<evidence type="ECO:0000256" key="3">
    <source>
        <dbReference type="ARBA" id="ARBA00023125"/>
    </source>
</evidence>
<dbReference type="SUPFAM" id="SSF46785">
    <property type="entry name" value="Winged helix' DNA-binding domain"/>
    <property type="match status" value="1"/>
</dbReference>
<dbReference type="EMBL" id="RXIA01000007">
    <property type="protein sequence ID" value="RVU71107.1"/>
    <property type="molecule type" value="Genomic_DNA"/>
</dbReference>
<keyword evidence="8" id="KW-1185">Reference proteome</keyword>
<gene>
    <name evidence="7" type="ORF">EJK17_03640</name>
</gene>
<organism evidence="7 8">
    <name type="scientific">Lactobacillus xujianguonis</name>
    <dbReference type="NCBI Taxonomy" id="2495899"/>
    <lineage>
        <taxon>Bacteria</taxon>
        <taxon>Bacillati</taxon>
        <taxon>Bacillota</taxon>
        <taxon>Bacilli</taxon>
        <taxon>Lactobacillales</taxon>
        <taxon>Lactobacillaceae</taxon>
        <taxon>Lactobacillus</taxon>
    </lineage>
</organism>
<sequence length="305" mass="34976">MSKEKNLYDILKTASSVNTISEIARRLFISEPYISKLLRQAENKYGVILIDRNQKPIKLTKAGEVFLKDLQTILESQNELTYDLEPFSKFKNYEIKIAFNQPWLETSAQGVIPFLVHEYPAFTFSFYDQTTNLAQENLLNRSIDLFVGKLLVNKNITSIHFTDSSLALLIPSNCSLFKLKETELTPNIFKKFNNQKYISLTDDSFFQAMIDHLFQENEVTLNKVVKVSNSLITRELAIQGMGYTIITQQSAQDIEKENEVKVITIPKNMLELSNGVSYLNSSSKIIKEVGNKLYEFLISNKNLIN</sequence>
<dbReference type="Pfam" id="PF00126">
    <property type="entry name" value="HTH_1"/>
    <property type="match status" value="1"/>
</dbReference>
<keyword evidence="4" id="KW-0804">Transcription</keyword>
<dbReference type="InterPro" id="IPR000847">
    <property type="entry name" value="LysR_HTH_N"/>
</dbReference>
<feature type="domain" description="HTH lysR-type" evidence="5">
    <location>
        <begin position="19"/>
        <end position="64"/>
    </location>
</feature>
<evidence type="ECO:0000256" key="4">
    <source>
        <dbReference type="ARBA" id="ARBA00023163"/>
    </source>
</evidence>
<dbReference type="InterPro" id="IPR036390">
    <property type="entry name" value="WH_DNA-bd_sf"/>
</dbReference>
<name>A0A437SWA4_9LACO</name>
<dbReference type="InterPro" id="IPR036388">
    <property type="entry name" value="WH-like_DNA-bd_sf"/>
</dbReference>
<keyword evidence="2" id="KW-0805">Transcription regulation</keyword>
<dbReference type="GO" id="GO:0003700">
    <property type="term" value="F:DNA-binding transcription factor activity"/>
    <property type="evidence" value="ECO:0007669"/>
    <property type="project" value="InterPro"/>
</dbReference>
<dbReference type="PANTHER" id="PTHR30419:SF8">
    <property type="entry name" value="NITROGEN ASSIMILATION TRANSCRIPTIONAL ACTIVATOR-RELATED"/>
    <property type="match status" value="1"/>
</dbReference>
<dbReference type="Gene3D" id="3.40.190.290">
    <property type="match status" value="1"/>
</dbReference>
<dbReference type="AlphaFoldDB" id="A0A437SWA4"/>
<dbReference type="InterPro" id="IPR005119">
    <property type="entry name" value="LysR_subst-bd"/>
</dbReference>
<dbReference type="Gene3D" id="1.10.10.10">
    <property type="entry name" value="Winged helix-like DNA-binding domain superfamily/Winged helix DNA-binding domain"/>
    <property type="match status" value="1"/>
</dbReference>
<dbReference type="InterPro" id="IPR050950">
    <property type="entry name" value="HTH-type_LysR_regulators"/>
</dbReference>
<evidence type="ECO:0000313" key="7">
    <source>
        <dbReference type="EMBL" id="RVU71107.1"/>
    </source>
</evidence>
<dbReference type="SUPFAM" id="SSF53850">
    <property type="entry name" value="Periplasmic binding protein-like II"/>
    <property type="match status" value="1"/>
</dbReference>
<comment type="caution">
    <text evidence="7">The sequence shown here is derived from an EMBL/GenBank/DDBJ whole genome shotgun (WGS) entry which is preliminary data.</text>
</comment>
<evidence type="ECO:0000256" key="1">
    <source>
        <dbReference type="ARBA" id="ARBA00009437"/>
    </source>
</evidence>
<dbReference type="GO" id="GO:0005829">
    <property type="term" value="C:cytosol"/>
    <property type="evidence" value="ECO:0007669"/>
    <property type="project" value="TreeGrafter"/>
</dbReference>
<keyword evidence="3" id="KW-0238">DNA-binding</keyword>
<proteinExistence type="inferred from homology"/>
<evidence type="ECO:0000259" key="5">
    <source>
        <dbReference type="Pfam" id="PF00126"/>
    </source>
</evidence>
<dbReference type="Proteomes" id="UP000288291">
    <property type="component" value="Unassembled WGS sequence"/>
</dbReference>
<evidence type="ECO:0000256" key="2">
    <source>
        <dbReference type="ARBA" id="ARBA00023015"/>
    </source>
</evidence>
<dbReference type="Pfam" id="PF03466">
    <property type="entry name" value="LysR_substrate"/>
    <property type="match status" value="1"/>
</dbReference>
<evidence type="ECO:0000313" key="8">
    <source>
        <dbReference type="Proteomes" id="UP000288291"/>
    </source>
</evidence>
<feature type="domain" description="LysR substrate-binding" evidence="6">
    <location>
        <begin position="96"/>
        <end position="267"/>
    </location>
</feature>
<dbReference type="CDD" id="cd05466">
    <property type="entry name" value="PBP2_LTTR_substrate"/>
    <property type="match status" value="1"/>
</dbReference>
<reference evidence="7 8" key="1">
    <citation type="submission" date="2018-12" db="EMBL/GenBank/DDBJ databases">
        <authorList>
            <person name="Meng J."/>
        </authorList>
    </citation>
    <scope>NUCLEOTIDE SEQUENCE [LARGE SCALE GENOMIC DNA]</scope>
    <source>
        <strain evidence="7 8">HT111-2</strain>
    </source>
</reference>
<comment type="similarity">
    <text evidence="1">Belongs to the LysR transcriptional regulatory family.</text>
</comment>
<evidence type="ECO:0000259" key="6">
    <source>
        <dbReference type="Pfam" id="PF03466"/>
    </source>
</evidence>
<dbReference type="PANTHER" id="PTHR30419">
    <property type="entry name" value="HTH-TYPE TRANSCRIPTIONAL REGULATOR YBHD"/>
    <property type="match status" value="1"/>
</dbReference>
<protein>
    <submittedName>
        <fullName evidence="7">LysR family transcriptional regulator</fullName>
    </submittedName>
</protein>
<accession>A0A437SWA4</accession>
<dbReference type="GO" id="GO:0003677">
    <property type="term" value="F:DNA binding"/>
    <property type="evidence" value="ECO:0007669"/>
    <property type="project" value="UniProtKB-KW"/>
</dbReference>
<dbReference type="RefSeq" id="WP_127796208.1">
    <property type="nucleotide sequence ID" value="NZ_ML136876.1"/>
</dbReference>